<organism evidence="1 2">
    <name type="scientific">Ruania alkalisoli</name>
    <dbReference type="NCBI Taxonomy" id="2779775"/>
    <lineage>
        <taxon>Bacteria</taxon>
        <taxon>Bacillati</taxon>
        <taxon>Actinomycetota</taxon>
        <taxon>Actinomycetes</taxon>
        <taxon>Micrococcales</taxon>
        <taxon>Ruaniaceae</taxon>
        <taxon>Ruania</taxon>
    </lineage>
</organism>
<dbReference type="Proteomes" id="UP000593758">
    <property type="component" value="Chromosome"/>
</dbReference>
<gene>
    <name evidence="1" type="ORF">IM660_08275</name>
</gene>
<dbReference type="AlphaFoldDB" id="A0A7M1SZZ9"/>
<dbReference type="SUPFAM" id="SSF52540">
    <property type="entry name" value="P-loop containing nucleoside triphosphate hydrolases"/>
    <property type="match status" value="1"/>
</dbReference>
<evidence type="ECO:0000313" key="1">
    <source>
        <dbReference type="EMBL" id="QOR72213.1"/>
    </source>
</evidence>
<accession>A0A7M1SZZ9</accession>
<protein>
    <submittedName>
        <fullName evidence="1">Uridine kinase</fullName>
    </submittedName>
</protein>
<proteinExistence type="predicted"/>
<dbReference type="KEGG" id="halt:IM660_08275"/>
<dbReference type="InterPro" id="IPR027417">
    <property type="entry name" value="P-loop_NTPase"/>
</dbReference>
<keyword evidence="1" id="KW-0418">Kinase</keyword>
<name>A0A7M1SZZ9_9MICO</name>
<dbReference type="Gene3D" id="3.40.50.300">
    <property type="entry name" value="P-loop containing nucleotide triphosphate hydrolases"/>
    <property type="match status" value="1"/>
</dbReference>
<dbReference type="GO" id="GO:0016301">
    <property type="term" value="F:kinase activity"/>
    <property type="evidence" value="ECO:0007669"/>
    <property type="project" value="UniProtKB-KW"/>
</dbReference>
<dbReference type="EMBL" id="CP063169">
    <property type="protein sequence ID" value="QOR72213.1"/>
    <property type="molecule type" value="Genomic_DNA"/>
</dbReference>
<dbReference type="RefSeq" id="WP_193498854.1">
    <property type="nucleotide sequence ID" value="NZ_CP063169.1"/>
</dbReference>
<sequence>MTEASPPAQTVRAITEAARTAGPRCGETTVVAIDGPAGSGKTTLASAVVADLQAGGAAVTTVHMDDLYLGWSGLRDSANRLRKEILARLWLGRVGRYRRYDWHLEELAEEQEVPTGGYLVVEGVGCVRAVTRAFLSVIVWVEAADDVRLARGLVRDGAGAEPYWRQWMAEEAELFAESGAREVADLHVDAFGRLRTQRRSGT</sequence>
<reference evidence="1 2" key="1">
    <citation type="submission" date="2020-10" db="EMBL/GenBank/DDBJ databases">
        <title>Haloactinobacterium sp. RN3S43, a bacterium isolated from saline soil.</title>
        <authorList>
            <person name="Sun J.-Q."/>
        </authorList>
    </citation>
    <scope>NUCLEOTIDE SEQUENCE [LARGE SCALE GENOMIC DNA]</scope>
    <source>
        <strain evidence="1 2">RN3S43</strain>
    </source>
</reference>
<evidence type="ECO:0000313" key="2">
    <source>
        <dbReference type="Proteomes" id="UP000593758"/>
    </source>
</evidence>
<keyword evidence="2" id="KW-1185">Reference proteome</keyword>
<keyword evidence="1" id="KW-0808">Transferase</keyword>